<dbReference type="GO" id="GO:0016020">
    <property type="term" value="C:membrane"/>
    <property type="evidence" value="ECO:0007669"/>
    <property type="project" value="UniProtKB-SubCell"/>
</dbReference>
<dbReference type="Pfam" id="PF08150">
    <property type="entry name" value="FerB"/>
    <property type="match status" value="1"/>
</dbReference>
<sequence>MYTTKNKPLDTTLDLTIFYNTKGKMSKTSEDPPLEEVEIEDNTKEIVTVENGIPIKKPKKEKIITNNNREKFSNGAQDFQIKIKIIEAKNLFGSNISPLTVVTYANMHKRTKIIKSNNNPKWNEIIYFNVNKKATDLFDDVLKIKVVNSKKFRKNSVIGEFKCDIGRIVDQDSMCFINKWIALVDPEMSQSSSKGYLKICSAVISSKFSAPKFPESNMNDDVENNLLIPTGVVFETISLSIRIFDAEDLPTMDSSIMGSIKKTILGKETKPFCDPFLLCSFGGFAKKTPIFYNTYNPSWNCQINFSIKFPSMCDFLKIQLYDWDQIGKNDLIATSMLRLSDLSDLGDEENEGYPPTFGPAFVNFYGGPRKFNISSDDYDDMNNAITEGCGYRGRVFMEIQTNINENSITEVPPEDVNINHKYKSKSEFVLNAVLFNASLLKKIGEPITVEISIGNYGNSLDPLVLPSNSTSQPMGTIYDGSKYYFLPWENENPIFRIICEWEDVVHRLYTINFFLKASIIIEEKLSILNKELKKLKISRINRRQSYTEHSNSVCLLIADLAELVISIFNEKLPTCGENGHTTLNNLDQVLYQKRCFEMKHIVYQANEILKKTTKITKDEDLTWLIKELKSINTKIIYLTQDPQNQIPDIIFWIIAGKERISYARFPAHSFIYHQNEIFRGSNCGIVKTILLKKPIKNTSSITRHITGILRCQMWFGLVNQENNWIDVLAKQGSVTVTAETVINLINFYESSIILSVVDKIEYSITPFWAPFLKSAPQTKGNDNILLCIKLIEL</sequence>
<dbReference type="SMART" id="SM01201">
    <property type="entry name" value="FerB"/>
    <property type="match status" value="1"/>
</dbReference>
<reference evidence="7 8" key="1">
    <citation type="submission" date="2016-04" db="EMBL/GenBank/DDBJ databases">
        <title>The genome of Intoshia linei affirms orthonectids as highly simplified spiralians.</title>
        <authorList>
            <person name="Mikhailov K.V."/>
            <person name="Slusarev G.S."/>
            <person name="Nikitin M.A."/>
            <person name="Logacheva M.D."/>
            <person name="Penin A."/>
            <person name="Aleoshin V."/>
            <person name="Panchin Y.V."/>
        </authorList>
    </citation>
    <scope>NUCLEOTIDE SEQUENCE [LARGE SCALE GENOMIC DNA]</scope>
    <source>
        <strain evidence="7">Intl2013</strain>
        <tissue evidence="7">Whole animal</tissue>
    </source>
</reference>
<evidence type="ECO:0000256" key="5">
    <source>
        <dbReference type="ARBA" id="ARBA00023136"/>
    </source>
</evidence>
<protein>
    <recommendedName>
        <fullName evidence="6">C2 domain-containing protein</fullName>
    </recommendedName>
</protein>
<comment type="caution">
    <text evidence="7">The sequence shown here is derived from an EMBL/GenBank/DDBJ whole genome shotgun (WGS) entry which is preliminary data.</text>
</comment>
<keyword evidence="8" id="KW-1185">Reference proteome</keyword>
<dbReference type="AlphaFoldDB" id="A0A177B204"/>
<keyword evidence="4" id="KW-1133">Transmembrane helix</keyword>
<evidence type="ECO:0000256" key="2">
    <source>
        <dbReference type="ARBA" id="ARBA00022692"/>
    </source>
</evidence>
<dbReference type="InterPro" id="IPR037721">
    <property type="entry name" value="Ferlin"/>
</dbReference>
<dbReference type="Pfam" id="PF00168">
    <property type="entry name" value="C2"/>
    <property type="match status" value="2"/>
</dbReference>
<dbReference type="InterPro" id="IPR035892">
    <property type="entry name" value="C2_domain_sf"/>
</dbReference>
<dbReference type="SUPFAM" id="SSF49562">
    <property type="entry name" value="C2 domain (Calcium/lipid-binding domain, CaLB)"/>
    <property type="match status" value="2"/>
</dbReference>
<name>A0A177B204_9BILA</name>
<dbReference type="Proteomes" id="UP000078046">
    <property type="component" value="Unassembled WGS sequence"/>
</dbReference>
<comment type="subcellular location">
    <subcellularLocation>
        <location evidence="1">Membrane</location>
        <topology evidence="1">Single-pass membrane protein</topology>
    </subcellularLocation>
</comment>
<dbReference type="PANTHER" id="PTHR12546">
    <property type="entry name" value="FER-1-LIKE"/>
    <property type="match status" value="1"/>
</dbReference>
<dbReference type="Gene3D" id="2.60.40.150">
    <property type="entry name" value="C2 domain"/>
    <property type="match status" value="2"/>
</dbReference>
<accession>A0A177B204</accession>
<gene>
    <name evidence="7" type="ORF">A3Q56_04526</name>
</gene>
<dbReference type="Pfam" id="PF08151">
    <property type="entry name" value="FerI"/>
    <property type="match status" value="1"/>
</dbReference>
<keyword evidence="3" id="KW-0677">Repeat</keyword>
<evidence type="ECO:0000259" key="6">
    <source>
        <dbReference type="PROSITE" id="PS50004"/>
    </source>
</evidence>
<proteinExistence type="predicted"/>
<dbReference type="InterPro" id="IPR000008">
    <property type="entry name" value="C2_dom"/>
</dbReference>
<evidence type="ECO:0000256" key="3">
    <source>
        <dbReference type="ARBA" id="ARBA00022737"/>
    </source>
</evidence>
<feature type="domain" description="C2" evidence="6">
    <location>
        <begin position="58"/>
        <end position="181"/>
    </location>
</feature>
<keyword evidence="5" id="KW-0472">Membrane</keyword>
<dbReference type="PROSITE" id="PS50004">
    <property type="entry name" value="C2"/>
    <property type="match status" value="2"/>
</dbReference>
<dbReference type="EMBL" id="LWCA01000582">
    <property type="protein sequence ID" value="OAF67762.1"/>
    <property type="molecule type" value="Genomic_DNA"/>
</dbReference>
<dbReference type="CDD" id="cd04018">
    <property type="entry name" value="C2C_Ferlin"/>
    <property type="match status" value="1"/>
</dbReference>
<evidence type="ECO:0000256" key="1">
    <source>
        <dbReference type="ARBA" id="ARBA00004167"/>
    </source>
</evidence>
<dbReference type="InterPro" id="IPR012561">
    <property type="entry name" value="Ferlin_B-domain"/>
</dbReference>
<evidence type="ECO:0000313" key="7">
    <source>
        <dbReference type="EMBL" id="OAF67762.1"/>
    </source>
</evidence>
<dbReference type="GO" id="GO:0007009">
    <property type="term" value="P:plasma membrane organization"/>
    <property type="evidence" value="ECO:0007669"/>
    <property type="project" value="TreeGrafter"/>
</dbReference>
<evidence type="ECO:0000313" key="8">
    <source>
        <dbReference type="Proteomes" id="UP000078046"/>
    </source>
</evidence>
<dbReference type="SMART" id="SM01202">
    <property type="entry name" value="FerI"/>
    <property type="match status" value="1"/>
</dbReference>
<organism evidence="7 8">
    <name type="scientific">Intoshia linei</name>
    <dbReference type="NCBI Taxonomy" id="1819745"/>
    <lineage>
        <taxon>Eukaryota</taxon>
        <taxon>Metazoa</taxon>
        <taxon>Spiralia</taxon>
        <taxon>Lophotrochozoa</taxon>
        <taxon>Mesozoa</taxon>
        <taxon>Orthonectida</taxon>
        <taxon>Rhopaluridae</taxon>
        <taxon>Intoshia</taxon>
    </lineage>
</organism>
<dbReference type="OrthoDB" id="10059618at2759"/>
<dbReference type="GO" id="GO:0061025">
    <property type="term" value="P:membrane fusion"/>
    <property type="evidence" value="ECO:0007669"/>
    <property type="project" value="TreeGrafter"/>
</dbReference>
<keyword evidence="2" id="KW-0812">Transmembrane</keyword>
<dbReference type="SMART" id="SM00239">
    <property type="entry name" value="C2"/>
    <property type="match status" value="2"/>
</dbReference>
<feature type="domain" description="C2" evidence="6">
    <location>
        <begin position="218"/>
        <end position="357"/>
    </location>
</feature>
<evidence type="ECO:0000256" key="4">
    <source>
        <dbReference type="ARBA" id="ARBA00022989"/>
    </source>
</evidence>
<dbReference type="InterPro" id="IPR012968">
    <property type="entry name" value="FerIin_dom"/>
</dbReference>
<dbReference type="PANTHER" id="PTHR12546:SF33">
    <property type="entry name" value="SPERM VESICLE FUSION PROTEIN FER-1"/>
    <property type="match status" value="1"/>
</dbReference>
<dbReference type="InterPro" id="IPR037722">
    <property type="entry name" value="C2C_Ferlin"/>
</dbReference>